<dbReference type="InterPro" id="IPR010310">
    <property type="entry name" value="T7SS_ESAT-6-like"/>
</dbReference>
<dbReference type="RefSeq" id="WP_135029989.1">
    <property type="nucleotide sequence ID" value="NZ_BMLA01000002.1"/>
</dbReference>
<dbReference type="SUPFAM" id="SSF140453">
    <property type="entry name" value="EsxAB dimer-like"/>
    <property type="match status" value="1"/>
</dbReference>
<evidence type="ECO:0000256" key="1">
    <source>
        <dbReference type="RuleBase" id="RU362001"/>
    </source>
</evidence>
<dbReference type="AlphaFoldDB" id="A0A4Y8X1D1"/>
<dbReference type="Proteomes" id="UP000560081">
    <property type="component" value="Unassembled WGS sequence"/>
</dbReference>
<reference evidence="2 3" key="1">
    <citation type="submission" date="2020-08" db="EMBL/GenBank/DDBJ databases">
        <title>Sequencing the genomes of 1000 actinobacteria strains.</title>
        <authorList>
            <person name="Klenk H.-P."/>
        </authorList>
    </citation>
    <scope>NUCLEOTIDE SEQUENCE [LARGE SCALE GENOMIC DNA]</scope>
    <source>
        <strain evidence="2 3">DSM 19079</strain>
    </source>
</reference>
<sequence>MTIVQIDVEDLRAKSGAVEGSIARLQTEVNTMEAHLRQLQDTWRGQASANFQGVLTEWRATQLKVEESLASIRRAMDLAATQYSETEAANAAMFRF</sequence>
<dbReference type="OrthoDB" id="4231069at2"/>
<dbReference type="InterPro" id="IPR036689">
    <property type="entry name" value="ESAT-6-like_sf"/>
</dbReference>
<accession>A0A4Y8X1D1</accession>
<comment type="caution">
    <text evidence="2">The sequence shown here is derived from an EMBL/GenBank/DDBJ whole genome shotgun (WGS) entry which is preliminary data.</text>
</comment>
<organism evidence="2 3">
    <name type="scientific">Micrococcus flavus</name>
    <dbReference type="NCBI Taxonomy" id="384602"/>
    <lineage>
        <taxon>Bacteria</taxon>
        <taxon>Bacillati</taxon>
        <taxon>Actinomycetota</taxon>
        <taxon>Actinomycetes</taxon>
        <taxon>Micrococcales</taxon>
        <taxon>Micrococcaceae</taxon>
        <taxon>Micrococcus</taxon>
    </lineage>
</organism>
<dbReference type="Gene3D" id="1.10.287.1060">
    <property type="entry name" value="ESAT-6-like"/>
    <property type="match status" value="1"/>
</dbReference>
<keyword evidence="3" id="KW-1185">Reference proteome</keyword>
<name>A0A4Y8X1D1_9MICC</name>
<evidence type="ECO:0000313" key="3">
    <source>
        <dbReference type="Proteomes" id="UP000560081"/>
    </source>
</evidence>
<comment type="similarity">
    <text evidence="1">Belongs to the WXG100 family.</text>
</comment>
<protein>
    <recommendedName>
        <fullName evidence="1">ESAT-6-like protein</fullName>
    </recommendedName>
</protein>
<dbReference type="EMBL" id="JACHMC010000001">
    <property type="protein sequence ID" value="MBB4883421.1"/>
    <property type="molecule type" value="Genomic_DNA"/>
</dbReference>
<dbReference type="Pfam" id="PF06013">
    <property type="entry name" value="WXG100"/>
    <property type="match status" value="1"/>
</dbReference>
<dbReference type="NCBIfam" id="TIGR03930">
    <property type="entry name" value="WXG100_ESAT6"/>
    <property type="match status" value="1"/>
</dbReference>
<evidence type="ECO:0000313" key="2">
    <source>
        <dbReference type="EMBL" id="MBB4883421.1"/>
    </source>
</evidence>
<gene>
    <name evidence="2" type="ORF">BJ976_001772</name>
</gene>
<proteinExistence type="inferred from homology"/>